<keyword evidence="3" id="KW-1185">Reference proteome</keyword>
<name>A0ABD1I331_SALDI</name>
<dbReference type="EMBL" id="JBEAFC010000003">
    <property type="protein sequence ID" value="KAL1563146.1"/>
    <property type="molecule type" value="Genomic_DNA"/>
</dbReference>
<evidence type="ECO:0000313" key="2">
    <source>
        <dbReference type="EMBL" id="KAL1563146.1"/>
    </source>
</evidence>
<organism evidence="2 3">
    <name type="scientific">Salvia divinorum</name>
    <name type="common">Maria pastora</name>
    <name type="synonym">Diviner's sage</name>
    <dbReference type="NCBI Taxonomy" id="28513"/>
    <lineage>
        <taxon>Eukaryota</taxon>
        <taxon>Viridiplantae</taxon>
        <taxon>Streptophyta</taxon>
        <taxon>Embryophyta</taxon>
        <taxon>Tracheophyta</taxon>
        <taxon>Spermatophyta</taxon>
        <taxon>Magnoliopsida</taxon>
        <taxon>eudicotyledons</taxon>
        <taxon>Gunneridae</taxon>
        <taxon>Pentapetalae</taxon>
        <taxon>asterids</taxon>
        <taxon>lamiids</taxon>
        <taxon>Lamiales</taxon>
        <taxon>Lamiaceae</taxon>
        <taxon>Nepetoideae</taxon>
        <taxon>Mentheae</taxon>
        <taxon>Salviinae</taxon>
        <taxon>Salvia</taxon>
        <taxon>Salvia subgen. Calosphace</taxon>
    </lineage>
</organism>
<accession>A0ABD1I331</accession>
<reference evidence="2 3" key="1">
    <citation type="submission" date="2024-06" db="EMBL/GenBank/DDBJ databases">
        <title>A chromosome level genome sequence of Diviner's sage (Salvia divinorum).</title>
        <authorList>
            <person name="Ford S.A."/>
            <person name="Ro D.-K."/>
            <person name="Ness R.W."/>
            <person name="Phillips M.A."/>
        </authorList>
    </citation>
    <scope>NUCLEOTIDE SEQUENCE [LARGE SCALE GENOMIC DNA]</scope>
    <source>
        <strain evidence="2">SAF-2024a</strain>
        <tissue evidence="2">Leaf</tissue>
    </source>
</reference>
<evidence type="ECO:0000313" key="3">
    <source>
        <dbReference type="Proteomes" id="UP001567538"/>
    </source>
</evidence>
<dbReference type="AlphaFoldDB" id="A0ABD1I331"/>
<dbReference type="Pfam" id="PF05553">
    <property type="entry name" value="DUF761"/>
    <property type="match status" value="1"/>
</dbReference>
<protein>
    <submittedName>
        <fullName evidence="2">Uncharacterized protein</fullName>
    </submittedName>
</protein>
<proteinExistence type="predicted"/>
<dbReference type="PANTHER" id="PTHR33098:SF3">
    <property type="entry name" value="COTTON FIBER PROTEIN"/>
    <property type="match status" value="1"/>
</dbReference>
<dbReference type="InterPro" id="IPR008480">
    <property type="entry name" value="DUF761_pln"/>
</dbReference>
<feature type="region of interest" description="Disordered" evidence="1">
    <location>
        <begin position="1"/>
        <end position="27"/>
    </location>
</feature>
<dbReference type="PANTHER" id="PTHR33098">
    <property type="entry name" value="COTTON FIBER (DUF761)"/>
    <property type="match status" value="1"/>
</dbReference>
<gene>
    <name evidence="2" type="ORF">AAHA92_05645</name>
</gene>
<evidence type="ECO:0000256" key="1">
    <source>
        <dbReference type="SAM" id="MobiDB-lite"/>
    </source>
</evidence>
<sequence>MKQNMADTSVVAKSVHNPSPKPTIVSHGATKICEDGETRSASKGRAENGESCRNRVVDDDKWKISLLPRFQGIDERADEFIAKFRNDMKLEREQSIREFEEMLKRSA</sequence>
<comment type="caution">
    <text evidence="2">The sequence shown here is derived from an EMBL/GenBank/DDBJ whole genome shotgun (WGS) entry which is preliminary data.</text>
</comment>
<dbReference type="Proteomes" id="UP001567538">
    <property type="component" value="Unassembled WGS sequence"/>
</dbReference>